<dbReference type="RefSeq" id="WP_019382748.1">
    <property type="nucleotide sequence ID" value="NZ_CP015506.1"/>
</dbReference>
<accession>A0A160MAZ9</accession>
<proteinExistence type="predicted"/>
<dbReference type="EMBL" id="CP015506">
    <property type="protein sequence ID" value="AND39754.1"/>
    <property type="molecule type" value="Genomic_DNA"/>
</dbReference>
<dbReference type="InterPro" id="IPR036457">
    <property type="entry name" value="PPM-type-like_dom_sf"/>
</dbReference>
<dbReference type="KEGG" id="bon:A361_11585"/>
<protein>
    <submittedName>
        <fullName evidence="1">Protein phosphatase</fullName>
    </submittedName>
</protein>
<sequence length="266" mass="30435">MNLLEYSWVGSEEPYLDEISIQHIGRMVLGRFGGNRNAGQNKNEDGCLLWTGNNEDWEFTILLDAHTTAESAELVIQTVKSMKTEIIALLVLPPREVFEQVGGLLLKQFKSQGFKEECRRIKGETAFLCVIRKGSFLWWLSIGDCILHLFHPELAAFNEYQQNHRSFYEWVGKVNTFDLPVPCYSSGTKELRRGRNHIFLTTDGLTECPNTNFAEPREIFNLFSLFGNEDGVRELLKIIKDRDVRDSTTIISWIIDAEHEGCQPSG</sequence>
<gene>
    <name evidence="1" type="ORF">A361_11585</name>
</gene>
<dbReference type="SUPFAM" id="SSF81606">
    <property type="entry name" value="PP2C-like"/>
    <property type="match status" value="1"/>
</dbReference>
<name>A0A160MAZ9_9BACI</name>
<organism evidence="1 2">
    <name type="scientific">Cytobacillus oceanisediminis 2691</name>
    <dbReference type="NCBI Taxonomy" id="1196031"/>
    <lineage>
        <taxon>Bacteria</taxon>
        <taxon>Bacillati</taxon>
        <taxon>Bacillota</taxon>
        <taxon>Bacilli</taxon>
        <taxon>Bacillales</taxon>
        <taxon>Bacillaceae</taxon>
        <taxon>Cytobacillus</taxon>
    </lineage>
</organism>
<evidence type="ECO:0000313" key="2">
    <source>
        <dbReference type="Proteomes" id="UP000077856"/>
    </source>
</evidence>
<dbReference type="STRING" id="1196031.A361_11585"/>
<dbReference type="eggNOG" id="COG0631">
    <property type="taxonomic scope" value="Bacteria"/>
</dbReference>
<reference evidence="1 2" key="1">
    <citation type="submission" date="2016-04" db="EMBL/GenBank/DDBJ databases">
        <title>Complete genome sequence of Bacillus oceanisediminis strain 2691.</title>
        <authorList>
            <person name="Jeong H."/>
            <person name="Kim H.J."/>
            <person name="Lee D.-W."/>
        </authorList>
    </citation>
    <scope>NUCLEOTIDE SEQUENCE [LARGE SCALE GENOMIC DNA]</scope>
    <source>
        <strain evidence="1 2">2691</strain>
    </source>
</reference>
<dbReference type="Proteomes" id="UP000077856">
    <property type="component" value="Chromosome"/>
</dbReference>
<dbReference type="AlphaFoldDB" id="A0A160MAZ9"/>
<evidence type="ECO:0000313" key="1">
    <source>
        <dbReference type="EMBL" id="AND39754.1"/>
    </source>
</evidence>